<comment type="caution">
    <text evidence="2">The sequence shown here is derived from an EMBL/GenBank/DDBJ whole genome shotgun (WGS) entry which is preliminary data.</text>
</comment>
<dbReference type="Proteomes" id="UP000075606">
    <property type="component" value="Unassembled WGS sequence"/>
</dbReference>
<sequence>MKRKLFLAALLAIFTALTSVAQTVEEVNAKILGPANLNFRKFSKRVVISDFHVKYQVAMELEDSQKGGKMWRGGLRGDAKATLDLVLDGLDPDQLQKLTDELYTSYVAELKAQGFEVAPIEELWNHEAYSKDREGRWELVPGNGPGDSGEYGVIFTRATNGKFVVPKNYGGMYVGATVGKINNKEKDFIYNSVSLVVTIFEDSQGELSKALNRHAKAAQVKAETNFKISEDSKVWFGMGTVYPKGGVEVTDVIEKQKFESGQNAARDKMGTDFGVLRVWEVENKEKKNYATVECNPEKYLKGTELGANAFLKEAIQVLVKKAN</sequence>
<accession>A0A150X3M1</accession>
<reference evidence="2 3" key="1">
    <citation type="submission" date="2016-01" db="EMBL/GenBank/DDBJ databases">
        <title>Genome sequencing of Roseivirga spongicola UST030701-084.</title>
        <authorList>
            <person name="Selvaratnam C."/>
            <person name="Thevarajoo S."/>
            <person name="Goh K.M."/>
            <person name="Ee R."/>
            <person name="Chan K.-G."/>
            <person name="Chong C.S."/>
        </authorList>
    </citation>
    <scope>NUCLEOTIDE SEQUENCE [LARGE SCALE GENOMIC DNA]</scope>
    <source>
        <strain evidence="2 3">UST030701-084</strain>
    </source>
</reference>
<evidence type="ECO:0000256" key="1">
    <source>
        <dbReference type="SAM" id="SignalP"/>
    </source>
</evidence>
<keyword evidence="1" id="KW-0732">Signal</keyword>
<dbReference type="EMBL" id="LRPC01000028">
    <property type="protein sequence ID" value="KYG73320.1"/>
    <property type="molecule type" value="Genomic_DNA"/>
</dbReference>
<proteinExistence type="predicted"/>
<dbReference type="RefSeq" id="WP_068221511.1">
    <property type="nucleotide sequence ID" value="NZ_CP139724.1"/>
</dbReference>
<evidence type="ECO:0000313" key="2">
    <source>
        <dbReference type="EMBL" id="KYG73320.1"/>
    </source>
</evidence>
<name>A0A150X3M1_9BACT</name>
<evidence type="ECO:0008006" key="4">
    <source>
        <dbReference type="Google" id="ProtNLM"/>
    </source>
</evidence>
<keyword evidence="3" id="KW-1185">Reference proteome</keyword>
<feature type="chain" id="PRO_5007574020" description="DUF4861 domain-containing protein" evidence="1">
    <location>
        <begin position="22"/>
        <end position="323"/>
    </location>
</feature>
<protein>
    <recommendedName>
        <fullName evidence="4">DUF4861 domain-containing protein</fullName>
    </recommendedName>
</protein>
<dbReference type="AlphaFoldDB" id="A0A150X3M1"/>
<evidence type="ECO:0000313" key="3">
    <source>
        <dbReference type="Proteomes" id="UP000075606"/>
    </source>
</evidence>
<organism evidence="2 3">
    <name type="scientific">Roseivirga spongicola</name>
    <dbReference type="NCBI Taxonomy" id="333140"/>
    <lineage>
        <taxon>Bacteria</taxon>
        <taxon>Pseudomonadati</taxon>
        <taxon>Bacteroidota</taxon>
        <taxon>Cytophagia</taxon>
        <taxon>Cytophagales</taxon>
        <taxon>Roseivirgaceae</taxon>
        <taxon>Roseivirga</taxon>
    </lineage>
</organism>
<dbReference type="STRING" id="333140.AWW68_11460"/>
<gene>
    <name evidence="2" type="ORF">AWW68_11460</name>
</gene>
<feature type="signal peptide" evidence="1">
    <location>
        <begin position="1"/>
        <end position="21"/>
    </location>
</feature>